<keyword evidence="2" id="KW-1185">Reference proteome</keyword>
<organism evidence="1 2">
    <name type="scientific">Mortierella isabellina</name>
    <name type="common">Filamentous fungus</name>
    <name type="synonym">Umbelopsis isabellina</name>
    <dbReference type="NCBI Taxonomy" id="91625"/>
    <lineage>
        <taxon>Eukaryota</taxon>
        <taxon>Fungi</taxon>
        <taxon>Fungi incertae sedis</taxon>
        <taxon>Mucoromycota</taxon>
        <taxon>Mucoromycotina</taxon>
        <taxon>Umbelopsidomycetes</taxon>
        <taxon>Umbelopsidales</taxon>
        <taxon>Umbelopsidaceae</taxon>
        <taxon>Umbelopsis</taxon>
    </lineage>
</organism>
<dbReference type="OrthoDB" id="5954868at2759"/>
<dbReference type="Proteomes" id="UP000654370">
    <property type="component" value="Unassembled WGS sequence"/>
</dbReference>
<proteinExistence type="predicted"/>
<dbReference type="EMBL" id="JAEPQZ010000009">
    <property type="protein sequence ID" value="KAG2177232.1"/>
    <property type="molecule type" value="Genomic_DNA"/>
</dbReference>
<dbReference type="AlphaFoldDB" id="A0A8H7UD66"/>
<name>A0A8H7UD66_MORIS</name>
<evidence type="ECO:0000313" key="1">
    <source>
        <dbReference type="EMBL" id="KAG2177232.1"/>
    </source>
</evidence>
<reference evidence="1" key="1">
    <citation type="submission" date="2020-12" db="EMBL/GenBank/DDBJ databases">
        <title>Metabolic potential, ecology and presence of endohyphal bacteria is reflected in genomic diversity of Mucoromycotina.</title>
        <authorList>
            <person name="Muszewska A."/>
            <person name="Okrasinska A."/>
            <person name="Steczkiewicz K."/>
            <person name="Drgas O."/>
            <person name="Orlowska M."/>
            <person name="Perlinska-Lenart U."/>
            <person name="Aleksandrzak-Piekarczyk T."/>
            <person name="Szatraj K."/>
            <person name="Zielenkiewicz U."/>
            <person name="Pilsyk S."/>
            <person name="Malc E."/>
            <person name="Mieczkowski P."/>
            <person name="Kruszewska J.S."/>
            <person name="Biernat P."/>
            <person name="Pawlowska J."/>
        </authorList>
    </citation>
    <scope>NUCLEOTIDE SEQUENCE</scope>
    <source>
        <strain evidence="1">WA0000067209</strain>
    </source>
</reference>
<comment type="caution">
    <text evidence="1">The sequence shown here is derived from an EMBL/GenBank/DDBJ whole genome shotgun (WGS) entry which is preliminary data.</text>
</comment>
<gene>
    <name evidence="1" type="ORF">INT43_007889</name>
</gene>
<sequence>MHAIYTNEGKADTNTICLGDDCITEPEAGEKDLISNEDTISLSSSVTHSDSFTIVSAASANHFCALEAFLYAINQLRDEVPPSQFPRIVIYNLGVNGSQYPVLEALHKENYFNELYNFDYPSYPSFWNIRHLRGQYAWKAGIVNEMRQKHKGVLLWMDSGNVPNAEFLRSIPQVVRKQGFWSPRSTGFMGGKLIHPGMFKWFKANVADYQYRENCNGAALGFNLDDPKVNEELIIPWKDCAMEKDCIAPPGSSRLNHRQDQAAITFLAYRSGYVCYEYPEFHGITIHQDVMCRDRLRLQAALGKLLHPSSYDAPEWTSKNTGELWQNPDWWTWTPSDEPLPIKH</sequence>
<protein>
    <submittedName>
        <fullName evidence="1">Uncharacterized protein</fullName>
    </submittedName>
</protein>
<dbReference type="PANTHER" id="PTHR31389">
    <property type="entry name" value="LD39211P"/>
    <property type="match status" value="1"/>
</dbReference>
<dbReference type="PANTHER" id="PTHR31389:SF4">
    <property type="entry name" value="LD39211P"/>
    <property type="match status" value="1"/>
</dbReference>
<accession>A0A8H7UD66</accession>
<evidence type="ECO:0000313" key="2">
    <source>
        <dbReference type="Proteomes" id="UP000654370"/>
    </source>
</evidence>